<accession>A0A972W0F0</accession>
<evidence type="ECO:0000256" key="2">
    <source>
        <dbReference type="SAM" id="Phobius"/>
    </source>
</evidence>
<protein>
    <submittedName>
        <fullName evidence="4">BatD family protein</fullName>
    </submittedName>
</protein>
<feature type="transmembrane region" description="Helical" evidence="2">
    <location>
        <begin position="171"/>
        <end position="194"/>
    </location>
</feature>
<organism evidence="4 5">
    <name type="scientific">SAR86 cluster bacterium</name>
    <dbReference type="NCBI Taxonomy" id="2030880"/>
    <lineage>
        <taxon>Bacteria</taxon>
        <taxon>Pseudomonadati</taxon>
        <taxon>Pseudomonadota</taxon>
        <taxon>Gammaproteobacteria</taxon>
        <taxon>SAR86 cluster</taxon>
    </lineage>
</organism>
<comment type="caution">
    <text evidence="4">The sequence shown here is derived from an EMBL/GenBank/DDBJ whole genome shotgun (WGS) entry which is preliminary data.</text>
</comment>
<feature type="non-terminal residue" evidence="4">
    <location>
        <position position="1"/>
    </location>
</feature>
<dbReference type="PANTHER" id="PTHR40940">
    <property type="entry name" value="PROTEIN BATD-RELATED"/>
    <property type="match status" value="1"/>
</dbReference>
<evidence type="ECO:0000313" key="4">
    <source>
        <dbReference type="EMBL" id="NQV65680.1"/>
    </source>
</evidence>
<feature type="region of interest" description="Disordered" evidence="1">
    <location>
        <begin position="297"/>
        <end position="319"/>
    </location>
</feature>
<dbReference type="Pfam" id="PF25607">
    <property type="entry name" value="DUF7939"/>
    <property type="match status" value="1"/>
</dbReference>
<dbReference type="InterPro" id="IPR057699">
    <property type="entry name" value="DUF7939"/>
</dbReference>
<keyword evidence="2" id="KW-0472">Membrane</keyword>
<keyword evidence="2" id="KW-0812">Transmembrane</keyword>
<feature type="compositionally biased region" description="Polar residues" evidence="1">
    <location>
        <begin position="303"/>
        <end position="319"/>
    </location>
</feature>
<feature type="domain" description="DUF7939" evidence="3">
    <location>
        <begin position="217"/>
        <end position="299"/>
    </location>
</feature>
<evidence type="ECO:0000313" key="5">
    <source>
        <dbReference type="Proteomes" id="UP000754644"/>
    </source>
</evidence>
<evidence type="ECO:0000256" key="1">
    <source>
        <dbReference type="SAM" id="MobiDB-lite"/>
    </source>
</evidence>
<evidence type="ECO:0000259" key="3">
    <source>
        <dbReference type="Pfam" id="PF25607"/>
    </source>
</evidence>
<name>A0A972W0F0_9GAMM</name>
<dbReference type="Proteomes" id="UP000754644">
    <property type="component" value="Unassembled WGS sequence"/>
</dbReference>
<dbReference type="PANTHER" id="PTHR40940:SF1">
    <property type="entry name" value="PROTEIN BATD"/>
    <property type="match status" value="1"/>
</dbReference>
<dbReference type="EMBL" id="JABMOJ010000371">
    <property type="protein sequence ID" value="NQV65680.1"/>
    <property type="molecule type" value="Genomic_DNA"/>
</dbReference>
<sequence>PHTINVKAKPASFPDANWLPAKGLALTEGWSQTPPTFTVGEPINRTLTLIVDGVAGSLLPPMTPLTLDKAKTYEDPPTVTEATTTNGIVATQTYTIGIVPTAAGTLELPAIRLYWWNTETDALAYSELPAASFTVKASTSTPASIPSLTPVVPPAAVAAASNASPQPQNRWALISHVLVVVFALLWLITLGLWWRSRQTHSQSGKPETPSIATPNTAPLTQLTHACRQGQASAARQALFLWGIEQDPSINSLHELGLHLQSPALITEIDNLERSIYAEGNHEDWDGSALLNIVKSLRQRPKTPKQQTSLVPTMNPSGGR</sequence>
<keyword evidence="2" id="KW-1133">Transmembrane helix</keyword>
<reference evidence="4" key="1">
    <citation type="submission" date="2020-05" db="EMBL/GenBank/DDBJ databases">
        <title>Sulfur intermediates as new biogeochemical hubs in an aquatic model microbial ecosystem.</title>
        <authorList>
            <person name="Vigneron A."/>
        </authorList>
    </citation>
    <scope>NUCLEOTIDE SEQUENCE</scope>
    <source>
        <strain evidence="4">Bin.250</strain>
    </source>
</reference>
<proteinExistence type="predicted"/>
<dbReference type="InterPro" id="IPR025738">
    <property type="entry name" value="BatD"/>
</dbReference>
<gene>
    <name evidence="4" type="ORF">HQ497_09985</name>
</gene>
<dbReference type="AlphaFoldDB" id="A0A972W0F0"/>